<proteinExistence type="predicted"/>
<dbReference type="Proteomes" id="UP001211204">
    <property type="component" value="Chromosome"/>
</dbReference>
<accession>A0A9C7C692</accession>
<dbReference type="EMBL" id="AP026973">
    <property type="protein sequence ID" value="BDT77743.1"/>
    <property type="molecule type" value="Genomic_DNA"/>
</dbReference>
<organism evidence="1">
    <name type="scientific">Polynucleobacter yangtzensis</name>
    <dbReference type="NCBI Taxonomy" id="1743159"/>
    <lineage>
        <taxon>Bacteria</taxon>
        <taxon>Pseudomonadati</taxon>
        <taxon>Pseudomonadota</taxon>
        <taxon>Betaproteobacteria</taxon>
        <taxon>Burkholderiales</taxon>
        <taxon>Burkholderiaceae</taxon>
        <taxon>Polynucleobacter</taxon>
    </lineage>
</organism>
<reference evidence="1 3" key="1">
    <citation type="submission" date="2022-11" db="EMBL/GenBank/DDBJ databases">
        <title>Complete Genome Sequences of three Polynucleobacter sp. Subcluster PnecC Strains KF022, KF023, and KF032 Isolated from a Shallow Eutrophic Lake in Japan.</title>
        <authorList>
            <person name="Ogata Y."/>
            <person name="Watanabe K."/>
            <person name="Takemine S."/>
            <person name="Shindo C."/>
            <person name="Kurokawa R."/>
            <person name="Suda W."/>
        </authorList>
    </citation>
    <scope>NUCLEOTIDE SEQUENCE</scope>
    <source>
        <strain evidence="1">KF023</strain>
        <strain evidence="2 3">KF032</strain>
    </source>
</reference>
<dbReference type="KEGG" id="pyt:PKF023_15460"/>
<name>A0A9C7C692_9BURK</name>
<dbReference type="RefSeq" id="WP_068324604.1">
    <property type="nucleotide sequence ID" value="NZ_AP026973.1"/>
</dbReference>
<keyword evidence="3" id="KW-1185">Reference proteome</keyword>
<sequence length="72" mass="8234">MWIRINHGIIAKKRPAEGIEVEFTPLVANDYLSRKLESGYIEITKANGEPAFLSEEKFSELQKTDELVVIEK</sequence>
<evidence type="ECO:0000313" key="2">
    <source>
        <dbReference type="EMBL" id="BDT79599.1"/>
    </source>
</evidence>
<dbReference type="EMBL" id="AP026974">
    <property type="protein sequence ID" value="BDT79599.1"/>
    <property type="molecule type" value="Genomic_DNA"/>
</dbReference>
<evidence type="ECO:0000313" key="1">
    <source>
        <dbReference type="EMBL" id="BDT77743.1"/>
    </source>
</evidence>
<gene>
    <name evidence="1" type="ORF">PKF023_15460</name>
    <name evidence="2" type="ORF">PKF032_14870</name>
</gene>
<dbReference type="Proteomes" id="UP001211097">
    <property type="component" value="Chromosome"/>
</dbReference>
<dbReference type="AlphaFoldDB" id="A0A9C7C692"/>
<protein>
    <submittedName>
        <fullName evidence="1">Uncharacterized protein</fullName>
    </submittedName>
</protein>
<evidence type="ECO:0000313" key="3">
    <source>
        <dbReference type="Proteomes" id="UP001211204"/>
    </source>
</evidence>